<dbReference type="VEuPathDB" id="FungiDB:CPAG_09075"/>
<feature type="compositionally biased region" description="Gly residues" evidence="1">
    <location>
        <begin position="1"/>
        <end position="12"/>
    </location>
</feature>
<reference evidence="3" key="2">
    <citation type="journal article" date="2009" name="Genome Res.">
        <title>Comparative genomic analyses of the human fungal pathogens Coccidioides and their relatives.</title>
        <authorList>
            <person name="Sharpton T.J."/>
            <person name="Stajich J.E."/>
            <person name="Rounsley S.D."/>
            <person name="Gardner M.J."/>
            <person name="Wortman J.R."/>
            <person name="Jordar V.S."/>
            <person name="Maiti R."/>
            <person name="Kodira C.D."/>
            <person name="Neafsey D.E."/>
            <person name="Zeng Q."/>
            <person name="Hung C.-Y."/>
            <person name="McMahan C."/>
            <person name="Muszewska A."/>
            <person name="Grynberg M."/>
            <person name="Mandel M.A."/>
            <person name="Kellner E.M."/>
            <person name="Barker B.M."/>
            <person name="Galgiani J.N."/>
            <person name="Orbach M.J."/>
            <person name="Kirkland T.N."/>
            <person name="Cole G.T."/>
            <person name="Henn M.R."/>
            <person name="Birren B.W."/>
            <person name="Taylor J.W."/>
        </authorList>
    </citation>
    <scope>NUCLEOTIDE SEQUENCE [LARGE SCALE GENOMIC DNA]</scope>
    <source>
        <strain evidence="3">RMSCC 3488</strain>
    </source>
</reference>
<reference evidence="2 3" key="1">
    <citation type="submission" date="2007-06" db="EMBL/GenBank/DDBJ databases">
        <title>The Genome Sequence of Coccidioides posadasii RMSCC_3488.</title>
        <authorList>
            <consortium name="Coccidioides Genome Resources Consortium"/>
            <consortium name="The Broad Institute Genome Sequencing Platform"/>
            <person name="Henn M.R."/>
            <person name="Sykes S."/>
            <person name="Young S."/>
            <person name="Jaffe D."/>
            <person name="Berlin A."/>
            <person name="Alvarez P."/>
            <person name="Butler J."/>
            <person name="Gnerre S."/>
            <person name="Grabherr M."/>
            <person name="Mauceli E."/>
            <person name="Brockman W."/>
            <person name="Kodira C."/>
            <person name="Alvarado L."/>
            <person name="Zeng Q."/>
            <person name="Crawford M."/>
            <person name="Antoine C."/>
            <person name="Devon K."/>
            <person name="Galgiani J."/>
            <person name="Orsborn K."/>
            <person name="Lewis M.L."/>
            <person name="Nusbaum C."/>
            <person name="Galagan J."/>
            <person name="Birren B."/>
        </authorList>
    </citation>
    <scope>NUCLEOTIDE SEQUENCE [LARGE SCALE GENOMIC DNA]</scope>
    <source>
        <strain evidence="2 3">RMSCC 3488</strain>
    </source>
</reference>
<protein>
    <submittedName>
        <fullName evidence="2">Uncharacterized protein</fullName>
    </submittedName>
</protein>
<dbReference type="EMBL" id="DS268114">
    <property type="protein sequence ID" value="KMM72783.1"/>
    <property type="molecule type" value="Genomic_DNA"/>
</dbReference>
<proteinExistence type="predicted"/>
<feature type="region of interest" description="Disordered" evidence="1">
    <location>
        <begin position="194"/>
        <end position="267"/>
    </location>
</feature>
<reference evidence="3" key="3">
    <citation type="journal article" date="2010" name="Genome Res.">
        <title>Population genomic sequencing of Coccidioides fungi reveals recent hybridization and transposon control.</title>
        <authorList>
            <person name="Neafsey D.E."/>
            <person name="Barker B.M."/>
            <person name="Sharpton T.J."/>
            <person name="Stajich J.E."/>
            <person name="Park D.J."/>
            <person name="Whiston E."/>
            <person name="Hung C.-Y."/>
            <person name="McMahan C."/>
            <person name="White J."/>
            <person name="Sykes S."/>
            <person name="Heiman D."/>
            <person name="Young S."/>
            <person name="Zeng Q."/>
            <person name="Abouelleil A."/>
            <person name="Aftuck L."/>
            <person name="Bessette D."/>
            <person name="Brown A."/>
            <person name="FitzGerald M."/>
            <person name="Lui A."/>
            <person name="Macdonald J.P."/>
            <person name="Priest M."/>
            <person name="Orbach M.J."/>
            <person name="Galgiani J.N."/>
            <person name="Kirkland T.N."/>
            <person name="Cole G.T."/>
            <person name="Birren B.W."/>
            <person name="Henn M.R."/>
            <person name="Taylor J.W."/>
            <person name="Rounsley S.D."/>
        </authorList>
    </citation>
    <scope>NUCLEOTIDE SEQUENCE [LARGE SCALE GENOMIC DNA]</scope>
    <source>
        <strain evidence="3">RMSCC 3488</strain>
    </source>
</reference>
<evidence type="ECO:0000313" key="2">
    <source>
        <dbReference type="EMBL" id="KMM72783.1"/>
    </source>
</evidence>
<feature type="region of interest" description="Disordered" evidence="1">
    <location>
        <begin position="1"/>
        <end position="161"/>
    </location>
</feature>
<dbReference type="AlphaFoldDB" id="A0A0J6FQW2"/>
<organism evidence="2 3">
    <name type="scientific">Coccidioides posadasii RMSCC 3488</name>
    <dbReference type="NCBI Taxonomy" id="454284"/>
    <lineage>
        <taxon>Eukaryota</taxon>
        <taxon>Fungi</taxon>
        <taxon>Dikarya</taxon>
        <taxon>Ascomycota</taxon>
        <taxon>Pezizomycotina</taxon>
        <taxon>Eurotiomycetes</taxon>
        <taxon>Eurotiomycetidae</taxon>
        <taxon>Onygenales</taxon>
        <taxon>Onygenaceae</taxon>
        <taxon>Coccidioides</taxon>
    </lineage>
</organism>
<accession>A0A0J6FQW2</accession>
<evidence type="ECO:0000256" key="1">
    <source>
        <dbReference type="SAM" id="MobiDB-lite"/>
    </source>
</evidence>
<feature type="compositionally biased region" description="Polar residues" evidence="1">
    <location>
        <begin position="127"/>
        <end position="156"/>
    </location>
</feature>
<evidence type="ECO:0000313" key="3">
    <source>
        <dbReference type="Proteomes" id="UP000054567"/>
    </source>
</evidence>
<dbReference type="Proteomes" id="UP000054567">
    <property type="component" value="Unassembled WGS sequence"/>
</dbReference>
<dbReference type="OrthoDB" id="10613409at2759"/>
<name>A0A0J6FQW2_COCPO</name>
<gene>
    <name evidence="2" type="ORF">CPAG_09075</name>
</gene>
<sequence>MPDQGGGRGRGIGLTRNNSLDVVGSPKPERERAHVGEFQSTTNGARASQAEDGTGRAAHNPQTRSEETPDGESSNRRQIAHQLRVVQETFGLHDNNLGDIATTGFPRGPLRVMNPDPTPDPSESDGSDNGNSRAANGPSATESRQPISGSDDSPSTRAIVDRRRYIQGALYAMEDPITPNIQVTHPAEYRQLQNATAYGSPVPHRSRYRRKPADSQYRQPQASPPYPTLVHPPYAPRHYSSGGSQQAPVSYSEYPRGHEVGTSRQGPPYSRYYANLPGFTGYRYSQYEDLYPDLSSTFRRIWRWLDSVEDGSPKYVVLIAF</sequence>